<comment type="caution">
    <text evidence="3">The sequence shown here is derived from an EMBL/GenBank/DDBJ whole genome shotgun (WGS) entry which is preliminary data.</text>
</comment>
<proteinExistence type="predicted"/>
<feature type="region of interest" description="Disordered" evidence="1">
    <location>
        <begin position="1"/>
        <end position="29"/>
    </location>
</feature>
<accession>A0A3S1CD86</accession>
<dbReference type="Proteomes" id="UP000280346">
    <property type="component" value="Unassembled WGS sequence"/>
</dbReference>
<reference evidence="3 4" key="1">
    <citation type="submission" date="2018-12" db="EMBL/GenBank/DDBJ databases">
        <authorList>
            <person name="Yang Y."/>
        </authorList>
    </citation>
    <scope>NUCLEOTIDE SEQUENCE [LARGE SCALE GENOMIC DNA]</scope>
    <source>
        <strain evidence="3 4">GSF71</strain>
    </source>
</reference>
<dbReference type="EMBL" id="RZIJ01000039">
    <property type="protein sequence ID" value="RUQ62190.1"/>
    <property type="molecule type" value="Genomic_DNA"/>
</dbReference>
<dbReference type="RefSeq" id="WP_127004464.1">
    <property type="nucleotide sequence ID" value="NZ_JBNPXW010000023.1"/>
</dbReference>
<dbReference type="Pfam" id="PF14326">
    <property type="entry name" value="DUF4384"/>
    <property type="match status" value="1"/>
</dbReference>
<sequence length="345" mass="35308">MAETGRRLGKDDPRRQNRRDDSGVFHRGGRLSVAVLAGLTAVCALPWQSRAEPSEPAPVTAATEAPAAPLPEPQRPEEPAPPEASPPVPQPPPPAPESVVPVPPPETTSEPPVLEEPPSQDALRPPVEAVRSALNALPCALLAVEALNGRLLVSGTVAGEATLPTLHAALDRSAAGWEHGLDVAVAAPGLCAPLNLLAAPLAANTALPAPLRVKTSGPGRLHGGDPLVLDLLAPAAPVHLRIDYFTTDGNVVHLLPNPLEPGGHLDAGAARSLGERSAGSRFWSVGPPFGQELIVALATPSPLFGTARPELEPAAVYLADLKRALAAVAPGTPPVAAALFIATAP</sequence>
<evidence type="ECO:0000256" key="1">
    <source>
        <dbReference type="SAM" id="MobiDB-lite"/>
    </source>
</evidence>
<name>A0A3S1CD86_9PROT</name>
<dbReference type="OrthoDB" id="8456171at2"/>
<evidence type="ECO:0000259" key="2">
    <source>
        <dbReference type="Pfam" id="PF14326"/>
    </source>
</evidence>
<organism evidence="3 4">
    <name type="scientific">Azospirillum doebereinerae</name>
    <dbReference type="NCBI Taxonomy" id="92933"/>
    <lineage>
        <taxon>Bacteria</taxon>
        <taxon>Pseudomonadati</taxon>
        <taxon>Pseudomonadota</taxon>
        <taxon>Alphaproteobacteria</taxon>
        <taxon>Rhodospirillales</taxon>
        <taxon>Azospirillaceae</taxon>
        <taxon>Azospirillum</taxon>
    </lineage>
</organism>
<dbReference type="InterPro" id="IPR025493">
    <property type="entry name" value="DUF4384"/>
</dbReference>
<feature type="compositionally biased region" description="Low complexity" evidence="1">
    <location>
        <begin position="57"/>
        <end position="67"/>
    </location>
</feature>
<evidence type="ECO:0000313" key="4">
    <source>
        <dbReference type="Proteomes" id="UP000280346"/>
    </source>
</evidence>
<feature type="compositionally biased region" description="Pro residues" evidence="1">
    <location>
        <begin position="68"/>
        <end position="106"/>
    </location>
</feature>
<evidence type="ECO:0000313" key="3">
    <source>
        <dbReference type="EMBL" id="RUQ62190.1"/>
    </source>
</evidence>
<keyword evidence="4" id="KW-1185">Reference proteome</keyword>
<feature type="region of interest" description="Disordered" evidence="1">
    <location>
        <begin position="49"/>
        <end position="123"/>
    </location>
</feature>
<feature type="compositionally biased region" description="Basic and acidic residues" evidence="1">
    <location>
        <begin position="1"/>
        <end position="24"/>
    </location>
</feature>
<gene>
    <name evidence="3" type="ORF">EJ913_28790</name>
</gene>
<dbReference type="AlphaFoldDB" id="A0A3S1CD86"/>
<protein>
    <submittedName>
        <fullName evidence="3">DUF4384 domain-containing protein</fullName>
    </submittedName>
</protein>
<feature type="domain" description="DUF4384" evidence="2">
    <location>
        <begin position="237"/>
        <end position="302"/>
    </location>
</feature>